<reference evidence="2 3" key="1">
    <citation type="submission" date="2022-08" db="EMBL/GenBank/DDBJ databases">
        <title>Reclassification of Massilia species as members of the genera Telluria, Duganella, Pseudoduganella, Mokoshia gen. nov. and Zemynaea gen. nov. using orthogonal and non-orthogonal genome-based approaches.</title>
        <authorList>
            <person name="Bowman J.P."/>
        </authorList>
    </citation>
    <scope>NUCLEOTIDE SEQUENCE [LARGE SCALE GENOMIC DNA]</scope>
    <source>
        <strain evidence="2 3">JCM 31316</strain>
    </source>
</reference>
<evidence type="ECO:0000256" key="1">
    <source>
        <dbReference type="SAM" id="SignalP"/>
    </source>
</evidence>
<organism evidence="2 3">
    <name type="scientific">Massilia pinisoli</name>
    <dbReference type="NCBI Taxonomy" id="1772194"/>
    <lineage>
        <taxon>Bacteria</taxon>
        <taxon>Pseudomonadati</taxon>
        <taxon>Pseudomonadota</taxon>
        <taxon>Betaproteobacteria</taxon>
        <taxon>Burkholderiales</taxon>
        <taxon>Oxalobacteraceae</taxon>
        <taxon>Telluria group</taxon>
        <taxon>Massilia</taxon>
    </lineage>
</organism>
<proteinExistence type="predicted"/>
<protein>
    <recommendedName>
        <fullName evidence="4">Lipoprotein</fullName>
    </recommendedName>
</protein>
<evidence type="ECO:0000313" key="3">
    <source>
        <dbReference type="Proteomes" id="UP001204151"/>
    </source>
</evidence>
<keyword evidence="3" id="KW-1185">Reference proteome</keyword>
<sequence length="215" mass="23714">MKIHGPLRSMFRLLGLFSLPLLSACAAPPASNDQAADRLPGFSSLMLDANPEKTGVTIYNEYGDAIAAASRLNKRIVQNDHGGPRRIPRFIRATWRTGNYRLTREGAWEGGTLMGDYTATVAERIPQAVFDYMRKNGGSLRLKIRVVDGSVLVGWDVEKYVSVEGWKPGDGDSGMHYYMVGGDFREDQIFNGKVVEPGWERIPPAGTTAPGRVNR</sequence>
<name>A0ABT1ZMF9_9BURK</name>
<keyword evidence="1" id="KW-0732">Signal</keyword>
<dbReference type="PROSITE" id="PS51257">
    <property type="entry name" value="PROKAR_LIPOPROTEIN"/>
    <property type="match status" value="1"/>
</dbReference>
<evidence type="ECO:0008006" key="4">
    <source>
        <dbReference type="Google" id="ProtNLM"/>
    </source>
</evidence>
<dbReference type="Proteomes" id="UP001204151">
    <property type="component" value="Unassembled WGS sequence"/>
</dbReference>
<accession>A0ABT1ZMF9</accession>
<evidence type="ECO:0000313" key="2">
    <source>
        <dbReference type="EMBL" id="MCS0581073.1"/>
    </source>
</evidence>
<feature type="signal peptide" evidence="1">
    <location>
        <begin position="1"/>
        <end position="26"/>
    </location>
</feature>
<dbReference type="RefSeq" id="WP_258815692.1">
    <property type="nucleotide sequence ID" value="NZ_JANUGW010000003.1"/>
</dbReference>
<dbReference type="EMBL" id="JANUGW010000003">
    <property type="protein sequence ID" value="MCS0581073.1"/>
    <property type="molecule type" value="Genomic_DNA"/>
</dbReference>
<feature type="chain" id="PRO_5047411170" description="Lipoprotein" evidence="1">
    <location>
        <begin position="27"/>
        <end position="215"/>
    </location>
</feature>
<comment type="caution">
    <text evidence="2">The sequence shown here is derived from an EMBL/GenBank/DDBJ whole genome shotgun (WGS) entry which is preliminary data.</text>
</comment>
<gene>
    <name evidence="2" type="ORF">NX784_05675</name>
</gene>